<dbReference type="InterPro" id="IPR050951">
    <property type="entry name" value="Retrovirus_Pol_polyprotein"/>
</dbReference>
<dbReference type="PANTHER" id="PTHR37984:SF5">
    <property type="entry name" value="PROTEIN NYNRIN-LIKE"/>
    <property type="match status" value="1"/>
</dbReference>
<dbReference type="InterPro" id="IPR043128">
    <property type="entry name" value="Rev_trsase/Diguanyl_cyclase"/>
</dbReference>
<comment type="caution">
    <text evidence="2">The sequence shown here is derived from an EMBL/GenBank/DDBJ whole genome shotgun (WGS) entry which is preliminary data.</text>
</comment>
<keyword evidence="3" id="KW-1185">Reference proteome</keyword>
<proteinExistence type="predicted"/>
<evidence type="ECO:0000313" key="3">
    <source>
        <dbReference type="Proteomes" id="UP001187531"/>
    </source>
</evidence>
<dbReference type="EMBL" id="JAVRJZ010000016">
    <property type="protein sequence ID" value="KAK2711256.1"/>
    <property type="molecule type" value="Genomic_DNA"/>
</dbReference>
<dbReference type="SUPFAM" id="SSF56672">
    <property type="entry name" value="DNA/RNA polymerases"/>
    <property type="match status" value="1"/>
</dbReference>
<dbReference type="InterPro" id="IPR043502">
    <property type="entry name" value="DNA/RNA_pol_sf"/>
</dbReference>
<accession>A0AA88HST4</accession>
<sequence>MEDTFEGLEGFKTIIDDMIVYGDTQEEHNKRLAAILERTLVKGIQFNEEKCEFSVSRVEYFGHVISSEGMQPDPNKICAINNMPSPSCQEELQTLLGMINYLAKYIPSLNKEQKTP</sequence>
<reference evidence="2" key="1">
    <citation type="submission" date="2023-07" db="EMBL/GenBank/DDBJ databases">
        <title>Chromosome-level genome assembly of Artemia franciscana.</title>
        <authorList>
            <person name="Jo E."/>
        </authorList>
    </citation>
    <scope>NUCLEOTIDE SEQUENCE</scope>
    <source>
        <tissue evidence="2">Whole body</tissue>
    </source>
</reference>
<dbReference type="AlphaFoldDB" id="A0AA88HST4"/>
<name>A0AA88HST4_ARTSF</name>
<dbReference type="InterPro" id="IPR000477">
    <property type="entry name" value="RT_dom"/>
</dbReference>
<dbReference type="PANTHER" id="PTHR37984">
    <property type="entry name" value="PROTEIN CBG26694"/>
    <property type="match status" value="1"/>
</dbReference>
<dbReference type="Proteomes" id="UP001187531">
    <property type="component" value="Unassembled WGS sequence"/>
</dbReference>
<dbReference type="GO" id="GO:0071897">
    <property type="term" value="P:DNA biosynthetic process"/>
    <property type="evidence" value="ECO:0007669"/>
    <property type="project" value="UniProtKB-ARBA"/>
</dbReference>
<protein>
    <recommendedName>
        <fullName evidence="1">Reverse transcriptase domain-containing protein</fullName>
    </recommendedName>
</protein>
<organism evidence="2 3">
    <name type="scientific">Artemia franciscana</name>
    <name type="common">Brine shrimp</name>
    <name type="synonym">Artemia sanfranciscana</name>
    <dbReference type="NCBI Taxonomy" id="6661"/>
    <lineage>
        <taxon>Eukaryota</taxon>
        <taxon>Metazoa</taxon>
        <taxon>Ecdysozoa</taxon>
        <taxon>Arthropoda</taxon>
        <taxon>Crustacea</taxon>
        <taxon>Branchiopoda</taxon>
        <taxon>Anostraca</taxon>
        <taxon>Artemiidae</taxon>
        <taxon>Artemia</taxon>
    </lineage>
</organism>
<evidence type="ECO:0000259" key="1">
    <source>
        <dbReference type="PROSITE" id="PS50878"/>
    </source>
</evidence>
<dbReference type="PROSITE" id="PS50878">
    <property type="entry name" value="RT_POL"/>
    <property type="match status" value="1"/>
</dbReference>
<feature type="domain" description="Reverse transcriptase" evidence="1">
    <location>
        <begin position="1"/>
        <end position="65"/>
    </location>
</feature>
<evidence type="ECO:0000313" key="2">
    <source>
        <dbReference type="EMBL" id="KAK2711256.1"/>
    </source>
</evidence>
<dbReference type="Gene3D" id="3.30.70.270">
    <property type="match status" value="2"/>
</dbReference>
<gene>
    <name evidence="2" type="ORF">QYM36_012440</name>
</gene>
<dbReference type="Pfam" id="PF00078">
    <property type="entry name" value="RVT_1"/>
    <property type="match status" value="1"/>
</dbReference>